<sequence length="766" mass="82592">MIAGSENFASRPVDPEALRRTIGHKLLIHSVSQEVIDNLDPLTYEVVRHRLWSVTDEMGETLKRMSGSPIVTDANDFDFTINDEMGQLVQVGLYNTMLVGAIDMALSWTLRNRVDSPGIEEGDMFLCNDPWVGGGLHQADVLVFQPVFYDGKLFGWTSAICHEPDLGGSAIGSMPIGDIDVFHESLPTPPIKIVRKGEIQRDVADAWVRRSRVPMIIGLDLRAKVGANNIGRNRLLAVIEQYGADTVKAVMKRMMNDAEYRLRDKLRAAPDGEWTATGYQDQAHVGDRKTHRVALRMTKMDGHLTFDFTGTDPQAGVISCTYGGCRGGIMLAFLPMLAGDIPWSAGGLMRCFDIIAPEGSLANATFPAALGRAPLGTGWLIGNLVAQCLSQMLDRTIKLRGNVQASCCGTYDLAVIAGIDERSEQPVPFINTVMESVAGGYGARPARDGIGTGGNFCIPMGRVPDVEVTEMLYPLLMLWRREERDSGGPGRQRGGTSSAVAITPHGTSLPAHVVMSSSGKATAQNPGLAGGYPGNLGYDVVVHGARIQDSLAAGRIPASLDELEGDAQPVQCFAQTVIEPGDLIYLNCQGGGGYGDPLYRDPQVVGQDVRDGIVSAASAHMIYGVVLTPTGQLDEAATAERRHQIVDERRALARIPGKLEGHLDTEHAMLIDDNLVAHVDGEMAKIGCRHCGQIVSGEDNRLHLARITGGSTLAGPNIRVQPDFYIDAPVHFEQMLCPSCFTVMHTAILPEQEHANHSVSGFAVAH</sequence>
<gene>
    <name evidence="2" type="ORF">BV95_01791</name>
</gene>
<organism evidence="2 3">
    <name type="scientific">Sphingobium chlorophenolicum</name>
    <dbReference type="NCBI Taxonomy" id="46429"/>
    <lineage>
        <taxon>Bacteria</taxon>
        <taxon>Pseudomonadati</taxon>
        <taxon>Pseudomonadota</taxon>
        <taxon>Alphaproteobacteria</taxon>
        <taxon>Sphingomonadales</taxon>
        <taxon>Sphingomonadaceae</taxon>
        <taxon>Sphingobium</taxon>
    </lineage>
</organism>
<proteinExistence type="predicted"/>
<dbReference type="PATRIC" id="fig|46429.4.peg.1759"/>
<dbReference type="PANTHER" id="PTHR11365">
    <property type="entry name" value="5-OXOPROLINASE RELATED"/>
    <property type="match status" value="1"/>
</dbReference>
<evidence type="ECO:0000259" key="1">
    <source>
        <dbReference type="Pfam" id="PF02538"/>
    </source>
</evidence>
<dbReference type="Pfam" id="PF02538">
    <property type="entry name" value="Hydantoinase_B"/>
    <property type="match status" value="1"/>
</dbReference>
<reference evidence="2 3" key="1">
    <citation type="submission" date="2014-02" db="EMBL/GenBank/DDBJ databases">
        <title>Whole genome sequence of Sphingobium chlorophenolicum NBRC 16172.</title>
        <authorList>
            <person name="Gan H.M."/>
            <person name="Gan H.Y."/>
            <person name="Chew T.H."/>
            <person name="Savka M.A."/>
        </authorList>
    </citation>
    <scope>NUCLEOTIDE SEQUENCE [LARGE SCALE GENOMIC DNA]</scope>
    <source>
        <strain evidence="2 3">NBRC 16172</strain>
    </source>
</reference>
<dbReference type="eggNOG" id="COG0146">
    <property type="taxonomic scope" value="Bacteria"/>
</dbReference>
<dbReference type="PANTHER" id="PTHR11365:SF23">
    <property type="entry name" value="HYPOTHETICAL 5-OXOPROLINASE (EUROFUNG)-RELATED"/>
    <property type="match status" value="1"/>
</dbReference>
<dbReference type="EMBL" id="JFHR01000016">
    <property type="protein sequence ID" value="KEQ53919.1"/>
    <property type="molecule type" value="Genomic_DNA"/>
</dbReference>
<dbReference type="GO" id="GO:0005829">
    <property type="term" value="C:cytosol"/>
    <property type="evidence" value="ECO:0007669"/>
    <property type="project" value="TreeGrafter"/>
</dbReference>
<dbReference type="InterPro" id="IPR003692">
    <property type="entry name" value="Hydantoinase_B"/>
</dbReference>
<dbReference type="Proteomes" id="UP000028411">
    <property type="component" value="Unassembled WGS sequence"/>
</dbReference>
<dbReference type="RefSeq" id="WP_037450226.1">
    <property type="nucleotide sequence ID" value="NZ_JFHR01000016.1"/>
</dbReference>
<evidence type="ECO:0000313" key="3">
    <source>
        <dbReference type="Proteomes" id="UP000028411"/>
    </source>
</evidence>
<evidence type="ECO:0000313" key="2">
    <source>
        <dbReference type="EMBL" id="KEQ53919.1"/>
    </source>
</evidence>
<dbReference type="InterPro" id="IPR045079">
    <property type="entry name" value="Oxoprolinase-like"/>
</dbReference>
<protein>
    <submittedName>
        <fullName evidence="2">Hydantoinase B/oxoprolinase</fullName>
    </submittedName>
</protein>
<comment type="caution">
    <text evidence="2">The sequence shown here is derived from an EMBL/GenBank/DDBJ whole genome shotgun (WGS) entry which is preliminary data.</text>
</comment>
<accession>A0A081RFE6</accession>
<dbReference type="GO" id="GO:0006749">
    <property type="term" value="P:glutathione metabolic process"/>
    <property type="evidence" value="ECO:0007669"/>
    <property type="project" value="TreeGrafter"/>
</dbReference>
<feature type="domain" description="Hydantoinase B/oxoprolinase" evidence="1">
    <location>
        <begin position="40"/>
        <end position="597"/>
    </location>
</feature>
<dbReference type="GO" id="GO:0017168">
    <property type="term" value="F:5-oxoprolinase (ATP-hydrolyzing) activity"/>
    <property type="evidence" value="ECO:0007669"/>
    <property type="project" value="TreeGrafter"/>
</dbReference>
<name>A0A081RFE6_SPHCR</name>
<dbReference type="AlphaFoldDB" id="A0A081RFE6"/>
<dbReference type="OrthoDB" id="9761586at2"/>